<sequence length="88" mass="10691">MMFGCIQNLSQRHFIPLFLLNFHLPFDCNCNQSAYHEFLRSNVSPHSWSFCRCIDYLQQDHKRNCPMTQYFCKILYFNAAHIFMKLLY</sequence>
<dbReference type="EMBL" id="KZ305024">
    <property type="protein sequence ID" value="PIA56290.1"/>
    <property type="molecule type" value="Genomic_DNA"/>
</dbReference>
<evidence type="ECO:0000313" key="1">
    <source>
        <dbReference type="EMBL" id="PIA56290.1"/>
    </source>
</evidence>
<organism evidence="1 2">
    <name type="scientific">Aquilegia coerulea</name>
    <name type="common">Rocky mountain columbine</name>
    <dbReference type="NCBI Taxonomy" id="218851"/>
    <lineage>
        <taxon>Eukaryota</taxon>
        <taxon>Viridiplantae</taxon>
        <taxon>Streptophyta</taxon>
        <taxon>Embryophyta</taxon>
        <taxon>Tracheophyta</taxon>
        <taxon>Spermatophyta</taxon>
        <taxon>Magnoliopsida</taxon>
        <taxon>Ranunculales</taxon>
        <taxon>Ranunculaceae</taxon>
        <taxon>Thalictroideae</taxon>
        <taxon>Aquilegia</taxon>
    </lineage>
</organism>
<evidence type="ECO:0000313" key="2">
    <source>
        <dbReference type="Proteomes" id="UP000230069"/>
    </source>
</evidence>
<gene>
    <name evidence="1" type="ORF">AQUCO_00700553v1</name>
</gene>
<accession>A0A2G5EKP1</accession>
<reference evidence="1 2" key="1">
    <citation type="submission" date="2017-09" db="EMBL/GenBank/DDBJ databases">
        <title>WGS assembly of Aquilegia coerulea Goldsmith.</title>
        <authorList>
            <person name="Hodges S."/>
            <person name="Kramer E."/>
            <person name="Nordborg M."/>
            <person name="Tomkins J."/>
            <person name="Borevitz J."/>
            <person name="Derieg N."/>
            <person name="Yan J."/>
            <person name="Mihaltcheva S."/>
            <person name="Hayes R.D."/>
            <person name="Rokhsar D."/>
        </authorList>
    </citation>
    <scope>NUCLEOTIDE SEQUENCE [LARGE SCALE GENOMIC DNA]</scope>
    <source>
        <strain evidence="2">cv. Goldsmith</strain>
    </source>
</reference>
<keyword evidence="2" id="KW-1185">Reference proteome</keyword>
<dbReference type="Proteomes" id="UP000230069">
    <property type="component" value="Unassembled WGS sequence"/>
</dbReference>
<proteinExistence type="predicted"/>
<name>A0A2G5EKP1_AQUCA</name>
<protein>
    <submittedName>
        <fullName evidence="1">Uncharacterized protein</fullName>
    </submittedName>
</protein>
<dbReference type="InParanoid" id="A0A2G5EKP1"/>
<dbReference type="AlphaFoldDB" id="A0A2G5EKP1"/>